<dbReference type="PANTHER" id="PTHR16057:SF1">
    <property type="entry name" value="PROTEIN LINES HOMOLOG 1"/>
    <property type="match status" value="1"/>
</dbReference>
<dbReference type="Pfam" id="PF14694">
    <property type="entry name" value="LINES_N"/>
    <property type="match status" value="1"/>
</dbReference>
<evidence type="ECO:0000313" key="2">
    <source>
        <dbReference type="EMBL" id="KAJ8922230.1"/>
    </source>
</evidence>
<gene>
    <name evidence="2" type="ORF">NQ315_004167</name>
</gene>
<dbReference type="InterPro" id="IPR024875">
    <property type="entry name" value="Protein_Lines"/>
</dbReference>
<feature type="domain" description="Protein Lines N-terminal" evidence="1">
    <location>
        <begin position="432"/>
        <end position="662"/>
    </location>
</feature>
<dbReference type="InterPro" id="IPR032794">
    <property type="entry name" value="LINES_N"/>
</dbReference>
<sequence length="676" mass="76599">MYSLLWNEATEITCYTLDWVLGLLGYESTSDHRGAGIFSVPSKASAVLMVLKHRPHKMTSEQPLKKKLRRGDETEHLDETDFINNLAENGVPTDLQALHLSLPVNVNEEDVTRNTVNLQFQEEVSAFRTSECESKQSDKLQTVDCEDDTPKSESFMGNLSYITHTENISIQPAPDIVTITRQSQDVNLVVSAPDVNLHFSPTAQNSLILSDYQTVMSINYERYVSVEQISGQGSDDKGGGLDDFQNNLIKQCICGISDATLRRPFEGQQINDSTGVRTAMLSEWSIKKVLQFLSNLQLLFDVYLKQNNKGFICSRIVTICDTIVCNEYNLIEQIISLCDTRNKFVNFLAARVLSSFLIIAKTNINNEWLEMILNFLTTENIDYDKMNFALEVVKRVVEWKDIEIHVLEDAEMPTAAGSSSQQDEINVNCVTVKFTDSESFDTSAIKGLIVKSLESKWPELIHKVHDLILHNTSTEVQTCILTFLALWESIISVKANLSVIDTKPFYVGLQKFISMLNINLSPLIWKQLLSLFNEVLCYGSTLALQDTLPDDTCQLAHCVVRYVKDYRLLDRLPYRRDEGLTVNSFVGTITTAQPSHSNIDKTLLQKMVLLVLKSVAITIKETRSDSSDSSVGSDDYDFYQDDMQRIERSIRDVLKKLICLSKTVWISIQKLRFPEY</sequence>
<protein>
    <recommendedName>
        <fullName evidence="1">Protein Lines N-terminal domain-containing protein</fullName>
    </recommendedName>
</protein>
<dbReference type="EMBL" id="JANEYG010000007">
    <property type="protein sequence ID" value="KAJ8922230.1"/>
    <property type="molecule type" value="Genomic_DNA"/>
</dbReference>
<name>A0AAV8W7A3_9CUCU</name>
<proteinExistence type="predicted"/>
<organism evidence="2 3">
    <name type="scientific">Exocentrus adspersus</name>
    <dbReference type="NCBI Taxonomy" id="1586481"/>
    <lineage>
        <taxon>Eukaryota</taxon>
        <taxon>Metazoa</taxon>
        <taxon>Ecdysozoa</taxon>
        <taxon>Arthropoda</taxon>
        <taxon>Hexapoda</taxon>
        <taxon>Insecta</taxon>
        <taxon>Pterygota</taxon>
        <taxon>Neoptera</taxon>
        <taxon>Endopterygota</taxon>
        <taxon>Coleoptera</taxon>
        <taxon>Polyphaga</taxon>
        <taxon>Cucujiformia</taxon>
        <taxon>Chrysomeloidea</taxon>
        <taxon>Cerambycidae</taxon>
        <taxon>Lamiinae</taxon>
        <taxon>Acanthocinini</taxon>
        <taxon>Exocentrus</taxon>
    </lineage>
</organism>
<evidence type="ECO:0000259" key="1">
    <source>
        <dbReference type="Pfam" id="PF14694"/>
    </source>
</evidence>
<accession>A0AAV8W7A3</accession>
<reference evidence="2 3" key="1">
    <citation type="journal article" date="2023" name="Insect Mol. Biol.">
        <title>Genome sequencing provides insights into the evolution of gene families encoding plant cell wall-degrading enzymes in longhorned beetles.</title>
        <authorList>
            <person name="Shin N.R."/>
            <person name="Okamura Y."/>
            <person name="Kirsch R."/>
            <person name="Pauchet Y."/>
        </authorList>
    </citation>
    <scope>NUCLEOTIDE SEQUENCE [LARGE SCALE GENOMIC DNA]</scope>
    <source>
        <strain evidence="2">EAD_L_NR</strain>
    </source>
</reference>
<keyword evidence="3" id="KW-1185">Reference proteome</keyword>
<dbReference type="AlphaFoldDB" id="A0AAV8W7A3"/>
<dbReference type="PANTHER" id="PTHR16057">
    <property type="entry name" value="WINS1, 2 PROTEIN"/>
    <property type="match status" value="1"/>
</dbReference>
<evidence type="ECO:0000313" key="3">
    <source>
        <dbReference type="Proteomes" id="UP001159042"/>
    </source>
</evidence>
<dbReference type="Proteomes" id="UP001159042">
    <property type="component" value="Unassembled WGS sequence"/>
</dbReference>
<comment type="caution">
    <text evidence="2">The sequence shown here is derived from an EMBL/GenBank/DDBJ whole genome shotgun (WGS) entry which is preliminary data.</text>
</comment>